<dbReference type="RefSeq" id="WP_193954202.1">
    <property type="nucleotide sequence ID" value="NZ_JADEYS010000016.1"/>
</dbReference>
<accession>A0A8J7FFK4</accession>
<feature type="region of interest" description="Disordered" evidence="1">
    <location>
        <begin position="32"/>
        <end position="53"/>
    </location>
</feature>
<dbReference type="Proteomes" id="UP000640333">
    <property type="component" value="Unassembled WGS sequence"/>
</dbReference>
<evidence type="ECO:0000313" key="2">
    <source>
        <dbReference type="EMBL" id="MBE9398569.1"/>
    </source>
</evidence>
<reference evidence="2" key="1">
    <citation type="submission" date="2020-10" db="EMBL/GenBank/DDBJ databases">
        <title>Bacterium isolated from coastal waters sediment.</title>
        <authorList>
            <person name="Chen R.-J."/>
            <person name="Lu D.-C."/>
            <person name="Zhu K.-L."/>
            <person name="Du Z.-J."/>
        </authorList>
    </citation>
    <scope>NUCLEOTIDE SEQUENCE</scope>
    <source>
        <strain evidence="2">N1Y112</strain>
    </source>
</reference>
<name>A0A8J7FFK4_9GAMM</name>
<sequence length="70" mass="8038">MINDEISQKLMPLSLEQLDIIQQKLEQLVEEKKEAKKRKSNLPPVAGDLDSLAAMQDMDLSSLMREISRR</sequence>
<organism evidence="2 3">
    <name type="scientific">Pontibacterium sinense</name>
    <dbReference type="NCBI Taxonomy" id="2781979"/>
    <lineage>
        <taxon>Bacteria</taxon>
        <taxon>Pseudomonadati</taxon>
        <taxon>Pseudomonadota</taxon>
        <taxon>Gammaproteobacteria</taxon>
        <taxon>Oceanospirillales</taxon>
        <taxon>Oceanospirillaceae</taxon>
        <taxon>Pontibacterium</taxon>
    </lineage>
</organism>
<keyword evidence="3" id="KW-1185">Reference proteome</keyword>
<evidence type="ECO:0000313" key="3">
    <source>
        <dbReference type="Proteomes" id="UP000640333"/>
    </source>
</evidence>
<evidence type="ECO:0000256" key="1">
    <source>
        <dbReference type="SAM" id="MobiDB-lite"/>
    </source>
</evidence>
<comment type="caution">
    <text evidence="2">The sequence shown here is derived from an EMBL/GenBank/DDBJ whole genome shotgun (WGS) entry which is preliminary data.</text>
</comment>
<dbReference type="EMBL" id="JADEYS010000016">
    <property type="protein sequence ID" value="MBE9398569.1"/>
    <property type="molecule type" value="Genomic_DNA"/>
</dbReference>
<gene>
    <name evidence="2" type="ORF">IOQ59_15030</name>
</gene>
<protein>
    <submittedName>
        <fullName evidence="2">Uncharacterized protein</fullName>
    </submittedName>
</protein>
<proteinExistence type="predicted"/>
<dbReference type="AlphaFoldDB" id="A0A8J7FFK4"/>